<dbReference type="STRING" id="714943.Mucpa_3753"/>
<keyword evidence="2" id="KW-1185">Reference proteome</keyword>
<dbReference type="AlphaFoldDB" id="H1Y009"/>
<organism evidence="1 2">
    <name type="scientific">Mucilaginibacter paludis DSM 18603</name>
    <dbReference type="NCBI Taxonomy" id="714943"/>
    <lineage>
        <taxon>Bacteria</taxon>
        <taxon>Pseudomonadati</taxon>
        <taxon>Bacteroidota</taxon>
        <taxon>Sphingobacteriia</taxon>
        <taxon>Sphingobacteriales</taxon>
        <taxon>Sphingobacteriaceae</taxon>
        <taxon>Mucilaginibacter</taxon>
    </lineage>
</organism>
<dbReference type="EMBL" id="CM001403">
    <property type="protein sequence ID" value="EHQ27851.1"/>
    <property type="molecule type" value="Genomic_DNA"/>
</dbReference>
<dbReference type="Proteomes" id="UP000002774">
    <property type="component" value="Chromosome"/>
</dbReference>
<dbReference type="HOGENOM" id="CLU_2826440_0_0_10"/>
<proteinExistence type="predicted"/>
<evidence type="ECO:0000313" key="1">
    <source>
        <dbReference type="EMBL" id="EHQ27851.1"/>
    </source>
</evidence>
<dbReference type="RefSeq" id="WP_008508450.1">
    <property type="nucleotide sequence ID" value="NZ_CM001403.1"/>
</dbReference>
<name>H1Y009_9SPHI</name>
<accession>H1Y009</accession>
<reference evidence="1" key="1">
    <citation type="submission" date="2011-09" db="EMBL/GenBank/DDBJ databases">
        <title>The permanent draft genome of Mucilaginibacter paludis DSM 18603.</title>
        <authorList>
            <consortium name="US DOE Joint Genome Institute (JGI-PGF)"/>
            <person name="Lucas S."/>
            <person name="Han J."/>
            <person name="Lapidus A."/>
            <person name="Bruce D."/>
            <person name="Goodwin L."/>
            <person name="Pitluck S."/>
            <person name="Peters L."/>
            <person name="Kyrpides N."/>
            <person name="Mavromatis K."/>
            <person name="Ivanova N."/>
            <person name="Mikhailova N."/>
            <person name="Held B."/>
            <person name="Detter J.C."/>
            <person name="Tapia R."/>
            <person name="Han C."/>
            <person name="Land M."/>
            <person name="Hauser L."/>
            <person name="Markowitz V."/>
            <person name="Cheng J.-F."/>
            <person name="Hugenholtz P."/>
            <person name="Woyke T."/>
            <person name="Wu D."/>
            <person name="Tindall B."/>
            <person name="Brambilla E."/>
            <person name="Klenk H.-P."/>
            <person name="Eisen J.A."/>
        </authorList>
    </citation>
    <scope>NUCLEOTIDE SEQUENCE [LARGE SCALE GENOMIC DNA]</scope>
    <source>
        <strain evidence="1">DSM 18603</strain>
    </source>
</reference>
<evidence type="ECO:0008006" key="3">
    <source>
        <dbReference type="Google" id="ProtNLM"/>
    </source>
</evidence>
<protein>
    <recommendedName>
        <fullName evidence="3">YtxH domain-containing protein</fullName>
    </recommendedName>
</protein>
<evidence type="ECO:0000313" key="2">
    <source>
        <dbReference type="Proteomes" id="UP000002774"/>
    </source>
</evidence>
<gene>
    <name evidence="1" type="ORF">Mucpa_3753</name>
</gene>
<sequence length="66" mass="7116">MGLIRSLIIGAAVTYGIKKITKPRADGSSILSDIKNNPNDLVQKAKDFISGKASAKTDPQREPYTL</sequence>